<dbReference type="HOGENOM" id="CLU_3272861_0_0_9"/>
<evidence type="ECO:0000313" key="2">
    <source>
        <dbReference type="Proteomes" id="UP000003671"/>
    </source>
</evidence>
<name>C9KMX5_9FIRM</name>
<evidence type="ECO:0000313" key="1">
    <source>
        <dbReference type="EMBL" id="EEX68714.1"/>
    </source>
</evidence>
<dbReference type="EMBL" id="ABWK02000017">
    <property type="protein sequence ID" value="EEX68714.1"/>
    <property type="molecule type" value="Genomic_DNA"/>
</dbReference>
<dbReference type="Proteomes" id="UP000003671">
    <property type="component" value="Unassembled WGS sequence"/>
</dbReference>
<sequence>MRANEPGNGSKQKAHFYHVFYFHEVRRLLSYDYKLEMGLKE</sequence>
<keyword evidence="2" id="KW-1185">Reference proteome</keyword>
<comment type="caution">
    <text evidence="1">The sequence shown here is derived from an EMBL/GenBank/DDBJ whole genome shotgun (WGS) entry which is preliminary data.</text>
</comment>
<dbReference type="AlphaFoldDB" id="C9KMX5"/>
<accession>C9KMX5</accession>
<reference evidence="1" key="1">
    <citation type="submission" date="2009-09" db="EMBL/GenBank/DDBJ databases">
        <authorList>
            <person name="Weinstock G."/>
            <person name="Sodergren E."/>
            <person name="Clifton S."/>
            <person name="Fulton L."/>
            <person name="Fulton B."/>
            <person name="Courtney L."/>
            <person name="Fronick C."/>
            <person name="Harrison M."/>
            <person name="Strong C."/>
            <person name="Farmer C."/>
            <person name="Delahaunty K."/>
            <person name="Markovic C."/>
            <person name="Hall O."/>
            <person name="Minx P."/>
            <person name="Tomlinson C."/>
            <person name="Mitreva M."/>
            <person name="Nelson J."/>
            <person name="Hou S."/>
            <person name="Wollam A."/>
            <person name="Pepin K.H."/>
            <person name="Johnson M."/>
            <person name="Bhonagiri V."/>
            <person name="Nash W.E."/>
            <person name="Warren W."/>
            <person name="Chinwalla A."/>
            <person name="Mardis E.R."/>
            <person name="Wilson R.K."/>
        </authorList>
    </citation>
    <scope>NUCLEOTIDE SEQUENCE [LARGE SCALE GENOMIC DNA]</scope>
    <source>
        <strain evidence="1">DSM 20544</strain>
    </source>
</reference>
<organism evidence="1 2">
    <name type="scientific">Mitsuokella multacida DSM 20544</name>
    <dbReference type="NCBI Taxonomy" id="500635"/>
    <lineage>
        <taxon>Bacteria</taxon>
        <taxon>Bacillati</taxon>
        <taxon>Bacillota</taxon>
        <taxon>Negativicutes</taxon>
        <taxon>Selenomonadales</taxon>
        <taxon>Selenomonadaceae</taxon>
        <taxon>Mitsuokella</taxon>
    </lineage>
</organism>
<protein>
    <submittedName>
        <fullName evidence="1">Uncharacterized protein</fullName>
    </submittedName>
</protein>
<gene>
    <name evidence="1" type="ORF">MITSMUL_04784</name>
</gene>
<proteinExistence type="predicted"/>